<evidence type="ECO:0000256" key="3">
    <source>
        <dbReference type="ARBA" id="ARBA00022741"/>
    </source>
</evidence>
<keyword evidence="7" id="KW-1185">Reference proteome</keyword>
<dbReference type="InterPro" id="IPR050113">
    <property type="entry name" value="Ub_conjugating_enzyme"/>
</dbReference>
<reference evidence="6" key="2">
    <citation type="submission" date="2020-10" db="EMBL/GenBank/DDBJ databases">
        <authorList>
            <person name="Peck L.D."/>
            <person name="Nowell R.W."/>
            <person name="Flood J."/>
            <person name="Ryan M.J."/>
            <person name="Barraclough T.G."/>
        </authorList>
    </citation>
    <scope>NUCLEOTIDE SEQUENCE</scope>
    <source>
        <strain evidence="6">IMI 127659i</strain>
    </source>
</reference>
<gene>
    <name evidence="6" type="ORF">H9Q72_002094</name>
</gene>
<evidence type="ECO:0000256" key="2">
    <source>
        <dbReference type="ARBA" id="ARBA00022679"/>
    </source>
</evidence>
<dbReference type="EC" id="2.3.2.23" evidence="1"/>
<dbReference type="OrthoDB" id="9978460at2759"/>
<dbReference type="InterPro" id="IPR000086">
    <property type="entry name" value="NUDIX_hydrolase_dom"/>
</dbReference>
<dbReference type="SUPFAM" id="SSF54495">
    <property type="entry name" value="UBC-like"/>
    <property type="match status" value="1"/>
</dbReference>
<accession>A0A9P7LAY9</accession>
<comment type="caution">
    <text evidence="6">The sequence shown here is derived from an EMBL/GenBank/DDBJ whole genome shotgun (WGS) entry which is preliminary data.</text>
</comment>
<dbReference type="Pfam" id="PF00179">
    <property type="entry name" value="UQ_con"/>
    <property type="match status" value="1"/>
</dbReference>
<dbReference type="Pfam" id="PF00293">
    <property type="entry name" value="NUDIX"/>
    <property type="match status" value="1"/>
</dbReference>
<protein>
    <recommendedName>
        <fullName evidence="1">E2 ubiquitin-conjugating enzyme</fullName>
        <ecNumber evidence="1">2.3.2.23</ecNumber>
    </recommendedName>
</protein>
<evidence type="ECO:0000256" key="5">
    <source>
        <dbReference type="ARBA" id="ARBA00022840"/>
    </source>
</evidence>
<dbReference type="GO" id="GO:0005524">
    <property type="term" value="F:ATP binding"/>
    <property type="evidence" value="ECO:0007669"/>
    <property type="project" value="UniProtKB-KW"/>
</dbReference>
<evidence type="ECO:0000313" key="6">
    <source>
        <dbReference type="EMBL" id="KAG5771272.1"/>
    </source>
</evidence>
<dbReference type="GO" id="GO:0061631">
    <property type="term" value="F:ubiquitin conjugating enzyme activity"/>
    <property type="evidence" value="ECO:0007669"/>
    <property type="project" value="UniProtKB-EC"/>
</dbReference>
<dbReference type="FunFam" id="3.10.110.10:FF:000060">
    <property type="entry name" value="Ubiquitin conjugating enzyme (UbcB)"/>
    <property type="match status" value="1"/>
</dbReference>
<dbReference type="Proteomes" id="UP000750502">
    <property type="component" value="Unassembled WGS sequence"/>
</dbReference>
<dbReference type="InterPro" id="IPR016135">
    <property type="entry name" value="UBQ-conjugating_enzyme/RWD"/>
</dbReference>
<dbReference type="AlphaFoldDB" id="A0A9P7LAY9"/>
<keyword evidence="3" id="KW-0547">Nucleotide-binding</keyword>
<keyword evidence="2" id="KW-0808">Transferase</keyword>
<evidence type="ECO:0000256" key="4">
    <source>
        <dbReference type="ARBA" id="ARBA00022786"/>
    </source>
</evidence>
<dbReference type="InterPro" id="IPR000608">
    <property type="entry name" value="UBC"/>
</dbReference>
<dbReference type="PANTHER" id="PTHR24067">
    <property type="entry name" value="UBIQUITIN-CONJUGATING ENZYME E2"/>
    <property type="match status" value="1"/>
</dbReference>
<keyword evidence="4" id="KW-0833">Ubl conjugation pathway</keyword>
<dbReference type="InterPro" id="IPR015797">
    <property type="entry name" value="NUDIX_hydrolase-like_dom_sf"/>
</dbReference>
<dbReference type="PROSITE" id="PS51462">
    <property type="entry name" value="NUDIX"/>
    <property type="match status" value="1"/>
</dbReference>
<dbReference type="CDD" id="cd02883">
    <property type="entry name" value="NUDIX_Hydrolase"/>
    <property type="match status" value="1"/>
</dbReference>
<proteinExistence type="predicted"/>
<dbReference type="EMBL" id="JADFTT010000041">
    <property type="protein sequence ID" value="KAG5771272.1"/>
    <property type="molecule type" value="Genomic_DNA"/>
</dbReference>
<evidence type="ECO:0000313" key="7">
    <source>
        <dbReference type="Proteomes" id="UP000750502"/>
    </source>
</evidence>
<sequence>MEFLGMSKADIQTWALSSPIYQPADKITVGAAIIREDNKGNKHILILKRAAHEAYYPGVYEIPGGKVDETDPSIYDAISREVAEETGLTILKVISSLKPFSYTTEKQEFAELSQTPPEGFSVSLPPDESIYTWHVTLTAPESTPYHPGKFGIVLTLSTDYPFKPPVVKFVTRIYHPNVTNDGQGNICLGLLKPEAWKPSTQLRAVLEGLRNLLEEPQIGDPLEERIAQEYQNNRAEFNKNAKKHVELYAMGSPDFPPVA</sequence>
<name>A0A9P7LAY9_9HYPO</name>
<dbReference type="Gene3D" id="3.90.79.10">
    <property type="entry name" value="Nucleoside Triphosphate Pyrophosphohydrolase"/>
    <property type="match status" value="1"/>
</dbReference>
<evidence type="ECO:0000256" key="1">
    <source>
        <dbReference type="ARBA" id="ARBA00012486"/>
    </source>
</evidence>
<dbReference type="SUPFAM" id="SSF55811">
    <property type="entry name" value="Nudix"/>
    <property type="match status" value="1"/>
</dbReference>
<organism evidence="6 7">
    <name type="scientific">Fusarium xylarioides</name>
    <dbReference type="NCBI Taxonomy" id="221167"/>
    <lineage>
        <taxon>Eukaryota</taxon>
        <taxon>Fungi</taxon>
        <taxon>Dikarya</taxon>
        <taxon>Ascomycota</taxon>
        <taxon>Pezizomycotina</taxon>
        <taxon>Sordariomycetes</taxon>
        <taxon>Hypocreomycetidae</taxon>
        <taxon>Hypocreales</taxon>
        <taxon>Nectriaceae</taxon>
        <taxon>Fusarium</taxon>
        <taxon>Fusarium fujikuroi species complex</taxon>
    </lineage>
</organism>
<reference evidence="6" key="1">
    <citation type="journal article" date="2020" name="bioRxiv">
        <title>Historical genomics reveals the evolutionary mechanisms behind multiple outbreaks of the host-specific coffee wilt pathogen Fusarium xylarioides.</title>
        <authorList>
            <person name="Peck D."/>
            <person name="Nowell R.W."/>
            <person name="Flood J."/>
            <person name="Ryan M.J."/>
            <person name="Barraclough T.G."/>
        </authorList>
    </citation>
    <scope>NUCLEOTIDE SEQUENCE</scope>
    <source>
        <strain evidence="6">IMI 127659i</strain>
    </source>
</reference>
<dbReference type="Gene3D" id="3.10.110.10">
    <property type="entry name" value="Ubiquitin Conjugating Enzyme"/>
    <property type="match status" value="1"/>
</dbReference>
<keyword evidence="5" id="KW-0067">ATP-binding</keyword>
<dbReference type="PROSITE" id="PS50127">
    <property type="entry name" value="UBC_2"/>
    <property type="match status" value="1"/>
</dbReference>
<dbReference type="SMART" id="SM00212">
    <property type="entry name" value="UBCc"/>
    <property type="match status" value="1"/>
</dbReference>